<protein>
    <submittedName>
        <fullName evidence="1">Uncharacterized protein</fullName>
    </submittedName>
</protein>
<sequence>MFVLQYDPVLISIIDCASLPSPKTLSMDSKPLFLPEHAICCCELNRYAHVSATGSQ</sequence>
<dbReference type="AlphaFoldDB" id="A0A098GHT3"/>
<dbReference type="EMBL" id="LN614830">
    <property type="protein sequence ID" value="CEG62048.1"/>
    <property type="molecule type" value="Genomic_DNA"/>
</dbReference>
<dbReference type="KEGG" id="tmc:LMI_2797"/>
<proteinExistence type="predicted"/>
<gene>
    <name evidence="1" type="ORF">LMI_2797</name>
</gene>
<dbReference type="HOGENOM" id="CLU_3012770_0_0_6"/>
<accession>A0A098GHT3</accession>
<evidence type="ECO:0000313" key="1">
    <source>
        <dbReference type="EMBL" id="CEG62048.1"/>
    </source>
</evidence>
<dbReference type="Proteomes" id="UP000032414">
    <property type="component" value="Chromosome I"/>
</dbReference>
<organism evidence="1 2">
    <name type="scientific">Legionella micdadei</name>
    <name type="common">Tatlockia micdadei</name>
    <dbReference type="NCBI Taxonomy" id="451"/>
    <lineage>
        <taxon>Bacteria</taxon>
        <taxon>Pseudomonadati</taxon>
        <taxon>Pseudomonadota</taxon>
        <taxon>Gammaproteobacteria</taxon>
        <taxon>Legionellales</taxon>
        <taxon>Legionellaceae</taxon>
        <taxon>Legionella</taxon>
    </lineage>
</organism>
<evidence type="ECO:0000313" key="2">
    <source>
        <dbReference type="Proteomes" id="UP000032414"/>
    </source>
</evidence>
<name>A0A098GHT3_LEGMI</name>
<reference evidence="2" key="1">
    <citation type="submission" date="2014-09" db="EMBL/GenBank/DDBJ databases">
        <authorList>
            <person name="Gomez-Valero L."/>
        </authorList>
    </citation>
    <scope>NUCLEOTIDE SEQUENCE [LARGE SCALE GENOMIC DNA]</scope>
    <source>
        <strain evidence="2">ATCC33218</strain>
    </source>
</reference>